<dbReference type="Proteomes" id="UP000503011">
    <property type="component" value="Chromosome"/>
</dbReference>
<evidence type="ECO:0000313" key="2">
    <source>
        <dbReference type="Proteomes" id="UP000503011"/>
    </source>
</evidence>
<dbReference type="EMBL" id="AP022871">
    <property type="protein sequence ID" value="BCB90595.1"/>
    <property type="molecule type" value="Genomic_DNA"/>
</dbReference>
<dbReference type="KEGG" id="psuu:Psuf_079080"/>
<accession>A0A6F8YWP4</accession>
<sequence length="55" mass="6005">MPDSPTGWLVTTAWRKAVDRLRRERAGRDKLALVAGEPPAEPLARRLGPAPGSAW</sequence>
<evidence type="ECO:0000313" key="1">
    <source>
        <dbReference type="EMBL" id="BCB90595.1"/>
    </source>
</evidence>
<organism evidence="1 2">
    <name type="scientific">Phytohabitans suffuscus</name>
    <dbReference type="NCBI Taxonomy" id="624315"/>
    <lineage>
        <taxon>Bacteria</taxon>
        <taxon>Bacillati</taxon>
        <taxon>Actinomycetota</taxon>
        <taxon>Actinomycetes</taxon>
        <taxon>Micromonosporales</taxon>
        <taxon>Micromonosporaceae</taxon>
    </lineage>
</organism>
<proteinExistence type="predicted"/>
<dbReference type="AlphaFoldDB" id="A0A6F8YWP4"/>
<reference evidence="1 2" key="1">
    <citation type="submission" date="2020-03" db="EMBL/GenBank/DDBJ databases">
        <title>Whole genome shotgun sequence of Phytohabitans suffuscus NBRC 105367.</title>
        <authorList>
            <person name="Komaki H."/>
            <person name="Tamura T."/>
        </authorList>
    </citation>
    <scope>NUCLEOTIDE SEQUENCE [LARGE SCALE GENOMIC DNA]</scope>
    <source>
        <strain evidence="1 2">NBRC 105367</strain>
    </source>
</reference>
<reference evidence="1 2" key="2">
    <citation type="submission" date="2020-03" db="EMBL/GenBank/DDBJ databases">
        <authorList>
            <person name="Ichikawa N."/>
            <person name="Kimura A."/>
            <person name="Kitahashi Y."/>
            <person name="Uohara A."/>
        </authorList>
    </citation>
    <scope>NUCLEOTIDE SEQUENCE [LARGE SCALE GENOMIC DNA]</scope>
    <source>
        <strain evidence="1 2">NBRC 105367</strain>
    </source>
</reference>
<keyword evidence="2" id="KW-1185">Reference proteome</keyword>
<protein>
    <submittedName>
        <fullName evidence="1">Uncharacterized protein</fullName>
    </submittedName>
</protein>
<name>A0A6F8YWP4_9ACTN</name>
<gene>
    <name evidence="1" type="ORF">Psuf_079080</name>
</gene>